<reference evidence="1" key="1">
    <citation type="journal article" date="2020" name="Stud. Mycol.">
        <title>101 Dothideomycetes genomes: a test case for predicting lifestyles and emergence of pathogens.</title>
        <authorList>
            <person name="Haridas S."/>
            <person name="Albert R."/>
            <person name="Binder M."/>
            <person name="Bloem J."/>
            <person name="Labutti K."/>
            <person name="Salamov A."/>
            <person name="Andreopoulos B."/>
            <person name="Baker S."/>
            <person name="Barry K."/>
            <person name="Bills G."/>
            <person name="Bluhm B."/>
            <person name="Cannon C."/>
            <person name="Castanera R."/>
            <person name="Culley D."/>
            <person name="Daum C."/>
            <person name="Ezra D."/>
            <person name="Gonzalez J."/>
            <person name="Henrissat B."/>
            <person name="Kuo A."/>
            <person name="Liang C."/>
            <person name="Lipzen A."/>
            <person name="Lutzoni F."/>
            <person name="Magnuson J."/>
            <person name="Mondo S."/>
            <person name="Nolan M."/>
            <person name="Ohm R."/>
            <person name="Pangilinan J."/>
            <person name="Park H.-J."/>
            <person name="Ramirez L."/>
            <person name="Alfaro M."/>
            <person name="Sun H."/>
            <person name="Tritt A."/>
            <person name="Yoshinaga Y."/>
            <person name="Zwiers L.-H."/>
            <person name="Turgeon B."/>
            <person name="Goodwin S."/>
            <person name="Spatafora J."/>
            <person name="Crous P."/>
            <person name="Grigoriev I."/>
        </authorList>
    </citation>
    <scope>NUCLEOTIDE SEQUENCE</scope>
    <source>
        <strain evidence="1">CBS 122368</strain>
    </source>
</reference>
<dbReference type="OrthoDB" id="10256055at2759"/>
<dbReference type="PANTHER" id="PTHR41677:SF1">
    <property type="entry name" value="FE2OG DIOXYGENASE DOMAIN-CONTAINING PROTEIN"/>
    <property type="match status" value="1"/>
</dbReference>
<dbReference type="PANTHER" id="PTHR41677">
    <property type="entry name" value="YALI0B19030P"/>
    <property type="match status" value="1"/>
</dbReference>
<proteinExistence type="predicted"/>
<dbReference type="RefSeq" id="XP_033679923.1">
    <property type="nucleotide sequence ID" value="XM_033836453.1"/>
</dbReference>
<dbReference type="EMBL" id="ML987202">
    <property type="protein sequence ID" value="KAF2244919.1"/>
    <property type="molecule type" value="Genomic_DNA"/>
</dbReference>
<protein>
    <submittedName>
        <fullName evidence="1">Uncharacterized protein</fullName>
    </submittedName>
</protein>
<dbReference type="GeneID" id="54589783"/>
<gene>
    <name evidence="1" type="ORF">BU26DRAFT_89249</name>
</gene>
<sequence>MAETIAPTPAPTPNLKAQPIIQEKLRPWSTAPQELFDPSKHLSYVSEPKSLSLNDLGLSEHSGEHVAISPMGCSEPFPLFSNNAITIMRSEIFTNEVWDNCLHSTEFAGCQLRGHCPK</sequence>
<accession>A0A6A6I403</accession>
<evidence type="ECO:0000313" key="1">
    <source>
        <dbReference type="EMBL" id="KAF2244919.1"/>
    </source>
</evidence>
<organism evidence="1 2">
    <name type="scientific">Trematosphaeria pertusa</name>
    <dbReference type="NCBI Taxonomy" id="390896"/>
    <lineage>
        <taxon>Eukaryota</taxon>
        <taxon>Fungi</taxon>
        <taxon>Dikarya</taxon>
        <taxon>Ascomycota</taxon>
        <taxon>Pezizomycotina</taxon>
        <taxon>Dothideomycetes</taxon>
        <taxon>Pleosporomycetidae</taxon>
        <taxon>Pleosporales</taxon>
        <taxon>Massarineae</taxon>
        <taxon>Trematosphaeriaceae</taxon>
        <taxon>Trematosphaeria</taxon>
    </lineage>
</organism>
<dbReference type="Proteomes" id="UP000800094">
    <property type="component" value="Unassembled WGS sequence"/>
</dbReference>
<evidence type="ECO:0000313" key="2">
    <source>
        <dbReference type="Proteomes" id="UP000800094"/>
    </source>
</evidence>
<dbReference type="AlphaFoldDB" id="A0A6A6I403"/>
<keyword evidence="2" id="KW-1185">Reference proteome</keyword>
<name>A0A6A6I403_9PLEO</name>